<name>A0AAV4GXF7_9GAST</name>
<dbReference type="Proteomes" id="UP000762676">
    <property type="component" value="Unassembled WGS sequence"/>
</dbReference>
<keyword evidence="1" id="KW-0347">Helicase</keyword>
<protein>
    <submittedName>
        <fullName evidence="1">PIF1 helicase</fullName>
    </submittedName>
</protein>
<dbReference type="InterPro" id="IPR027417">
    <property type="entry name" value="P-loop_NTPase"/>
</dbReference>
<evidence type="ECO:0000313" key="2">
    <source>
        <dbReference type="Proteomes" id="UP000762676"/>
    </source>
</evidence>
<dbReference type="GO" id="GO:0005657">
    <property type="term" value="C:replication fork"/>
    <property type="evidence" value="ECO:0007669"/>
    <property type="project" value="TreeGrafter"/>
</dbReference>
<evidence type="ECO:0000313" key="1">
    <source>
        <dbReference type="EMBL" id="GFR90184.1"/>
    </source>
</evidence>
<dbReference type="PANTHER" id="PTHR23274:SF48">
    <property type="entry name" value="ATP-DEPENDENT DNA HELICASE"/>
    <property type="match status" value="1"/>
</dbReference>
<dbReference type="EMBL" id="BMAT01012328">
    <property type="protein sequence ID" value="GFR90184.1"/>
    <property type="molecule type" value="Genomic_DNA"/>
</dbReference>
<sequence length="125" mass="14513">MLLWNLDPVNGHCNGTRYLIDNLYDHIIDVTIACGPHAGKRIFIPRIPIIPSDNIFSFYMKRKQFPVRPAFVTTTNKAQGQTVEQIGIYLKNHFFTHGQLKILTEEKDDHRVYASNIVYKEVLRI</sequence>
<keyword evidence="2" id="KW-1185">Reference proteome</keyword>
<gene>
    <name evidence="1" type="ORF">ElyMa_006144500</name>
</gene>
<organism evidence="1 2">
    <name type="scientific">Elysia marginata</name>
    <dbReference type="NCBI Taxonomy" id="1093978"/>
    <lineage>
        <taxon>Eukaryota</taxon>
        <taxon>Metazoa</taxon>
        <taxon>Spiralia</taxon>
        <taxon>Lophotrochozoa</taxon>
        <taxon>Mollusca</taxon>
        <taxon>Gastropoda</taxon>
        <taxon>Heterobranchia</taxon>
        <taxon>Euthyneura</taxon>
        <taxon>Panpulmonata</taxon>
        <taxon>Sacoglossa</taxon>
        <taxon>Placobranchoidea</taxon>
        <taxon>Plakobranchidae</taxon>
        <taxon>Elysia</taxon>
    </lineage>
</organism>
<dbReference type="AlphaFoldDB" id="A0AAV4GXF7"/>
<dbReference type="GO" id="GO:0006260">
    <property type="term" value="P:DNA replication"/>
    <property type="evidence" value="ECO:0007669"/>
    <property type="project" value="TreeGrafter"/>
</dbReference>
<proteinExistence type="predicted"/>
<keyword evidence="1" id="KW-0378">Hydrolase</keyword>
<comment type="caution">
    <text evidence="1">The sequence shown here is derived from an EMBL/GenBank/DDBJ whole genome shotgun (WGS) entry which is preliminary data.</text>
</comment>
<keyword evidence="1" id="KW-0067">ATP-binding</keyword>
<keyword evidence="1" id="KW-0547">Nucleotide-binding</keyword>
<dbReference type="PANTHER" id="PTHR23274">
    <property type="entry name" value="DNA HELICASE-RELATED"/>
    <property type="match status" value="1"/>
</dbReference>
<accession>A0AAV4GXF7</accession>
<dbReference type="GO" id="GO:0004386">
    <property type="term" value="F:helicase activity"/>
    <property type="evidence" value="ECO:0007669"/>
    <property type="project" value="UniProtKB-KW"/>
</dbReference>
<dbReference type="SUPFAM" id="SSF52540">
    <property type="entry name" value="P-loop containing nucleoside triphosphate hydrolases"/>
    <property type="match status" value="1"/>
</dbReference>
<reference evidence="1 2" key="1">
    <citation type="journal article" date="2021" name="Elife">
        <title>Chloroplast acquisition without the gene transfer in kleptoplastic sea slugs, Plakobranchus ocellatus.</title>
        <authorList>
            <person name="Maeda T."/>
            <person name="Takahashi S."/>
            <person name="Yoshida T."/>
            <person name="Shimamura S."/>
            <person name="Takaki Y."/>
            <person name="Nagai Y."/>
            <person name="Toyoda A."/>
            <person name="Suzuki Y."/>
            <person name="Arimoto A."/>
            <person name="Ishii H."/>
            <person name="Satoh N."/>
            <person name="Nishiyama T."/>
            <person name="Hasebe M."/>
            <person name="Maruyama T."/>
            <person name="Minagawa J."/>
            <person name="Obokata J."/>
            <person name="Shigenobu S."/>
        </authorList>
    </citation>
    <scope>NUCLEOTIDE SEQUENCE [LARGE SCALE GENOMIC DNA]</scope>
</reference>